<organism evidence="4 5">
    <name type="scientific">Gordonia araii NBRC 100433</name>
    <dbReference type="NCBI Taxonomy" id="1073574"/>
    <lineage>
        <taxon>Bacteria</taxon>
        <taxon>Bacillati</taxon>
        <taxon>Actinomycetota</taxon>
        <taxon>Actinomycetes</taxon>
        <taxon>Mycobacteriales</taxon>
        <taxon>Gordoniaceae</taxon>
        <taxon>Gordonia</taxon>
    </lineage>
</organism>
<dbReference type="Proteomes" id="UP000035088">
    <property type="component" value="Unassembled WGS sequence"/>
</dbReference>
<evidence type="ECO:0000256" key="2">
    <source>
        <dbReference type="PROSITE-ProRule" id="PRU00335"/>
    </source>
</evidence>
<feature type="domain" description="HTH tetR-type" evidence="3">
    <location>
        <begin position="20"/>
        <end position="80"/>
    </location>
</feature>
<feature type="DNA-binding region" description="H-T-H motif" evidence="2">
    <location>
        <begin position="43"/>
        <end position="62"/>
    </location>
</feature>
<comment type="caution">
    <text evidence="4">The sequence shown here is derived from an EMBL/GenBank/DDBJ whole genome shotgun (WGS) entry which is preliminary data.</text>
</comment>
<proteinExistence type="predicted"/>
<keyword evidence="5" id="KW-1185">Reference proteome</keyword>
<name>G7H4M4_9ACTN</name>
<dbReference type="STRING" id="1073574.GOARA_062_00670"/>
<dbReference type="AlphaFoldDB" id="G7H4M4"/>
<sequence length="235" mass="26403">MTATDGRKRGRPARADGRTPLTKELIATVGLKIAGDEGFPNLTMRRLASEIGVTVRALYNVVADRQEVVDLVAARMIEAMPVHDYAIDDWQDSVRKMYREARAVYRAMPRATLISLDETITPTEVPVKRMLEPERQLAFLVDLGLSVEDAMTVRGAFLVEVFGFVLLIDYRFDRSDEMTRQMMSEPVPLAWLDTKPEVEAPLARAAAALRGTPDDLFDALIERAIRTIDDLRQGR</sequence>
<dbReference type="RefSeq" id="WP_007322874.1">
    <property type="nucleotide sequence ID" value="NZ_BAEE01000062.1"/>
</dbReference>
<evidence type="ECO:0000313" key="5">
    <source>
        <dbReference type="Proteomes" id="UP000035088"/>
    </source>
</evidence>
<gene>
    <name evidence="4" type="ORF">GOARA_062_00670</name>
</gene>
<dbReference type="InterPro" id="IPR009057">
    <property type="entry name" value="Homeodomain-like_sf"/>
</dbReference>
<dbReference type="SUPFAM" id="SSF48498">
    <property type="entry name" value="Tetracyclin repressor-like, C-terminal domain"/>
    <property type="match status" value="1"/>
</dbReference>
<dbReference type="InterPro" id="IPR001647">
    <property type="entry name" value="HTH_TetR"/>
</dbReference>
<keyword evidence="1 2" id="KW-0238">DNA-binding</keyword>
<evidence type="ECO:0000256" key="1">
    <source>
        <dbReference type="ARBA" id="ARBA00023125"/>
    </source>
</evidence>
<dbReference type="GO" id="GO:0003677">
    <property type="term" value="F:DNA binding"/>
    <property type="evidence" value="ECO:0007669"/>
    <property type="project" value="UniProtKB-UniRule"/>
</dbReference>
<dbReference type="Gene3D" id="1.10.357.10">
    <property type="entry name" value="Tetracycline Repressor, domain 2"/>
    <property type="match status" value="1"/>
</dbReference>
<dbReference type="PROSITE" id="PS50977">
    <property type="entry name" value="HTH_TETR_2"/>
    <property type="match status" value="1"/>
</dbReference>
<dbReference type="EMBL" id="BAEE01000062">
    <property type="protein sequence ID" value="GAB10799.1"/>
    <property type="molecule type" value="Genomic_DNA"/>
</dbReference>
<protein>
    <submittedName>
        <fullName evidence="4">Putative TetR family transcriptional regulator</fullName>
    </submittedName>
</protein>
<evidence type="ECO:0000313" key="4">
    <source>
        <dbReference type="EMBL" id="GAB10799.1"/>
    </source>
</evidence>
<evidence type="ECO:0000259" key="3">
    <source>
        <dbReference type="PROSITE" id="PS50977"/>
    </source>
</evidence>
<reference evidence="4 5" key="1">
    <citation type="submission" date="2011-11" db="EMBL/GenBank/DDBJ databases">
        <title>Whole genome shotgun sequence of Gordonia araii NBRC 100433.</title>
        <authorList>
            <person name="Yoshida Y."/>
            <person name="Hosoyama A."/>
            <person name="Tsuchikane K."/>
            <person name="Katsumata H."/>
            <person name="Yamazaki S."/>
            <person name="Fujita N."/>
        </authorList>
    </citation>
    <scope>NUCLEOTIDE SEQUENCE [LARGE SCALE GENOMIC DNA]</scope>
    <source>
        <strain evidence="4 5">NBRC 100433</strain>
    </source>
</reference>
<accession>G7H4M4</accession>
<dbReference type="OrthoDB" id="3432043at2"/>
<dbReference type="SUPFAM" id="SSF46689">
    <property type="entry name" value="Homeodomain-like"/>
    <property type="match status" value="1"/>
</dbReference>
<dbReference type="InterPro" id="IPR036271">
    <property type="entry name" value="Tet_transcr_reg_TetR-rel_C_sf"/>
</dbReference>